<reference evidence="2" key="2">
    <citation type="submission" date="2020-05" db="UniProtKB">
        <authorList>
            <consortium name="EnsemblMetazoa"/>
        </authorList>
    </citation>
    <scope>IDENTIFICATION</scope>
    <source>
        <strain evidence="2">IAEA</strain>
    </source>
</reference>
<dbReference type="EnsemblMetazoa" id="GPAI036463-RA">
    <property type="protein sequence ID" value="GPAI036463-PA"/>
    <property type="gene ID" value="GPAI036463"/>
</dbReference>
<keyword evidence="1" id="KW-0812">Transmembrane</keyword>
<evidence type="ECO:0000313" key="2">
    <source>
        <dbReference type="EnsemblMetazoa" id="GPAI036463-PA"/>
    </source>
</evidence>
<dbReference type="AlphaFoldDB" id="A0A1B0A793"/>
<proteinExistence type="predicted"/>
<reference evidence="3" key="1">
    <citation type="submission" date="2014-03" db="EMBL/GenBank/DDBJ databases">
        <authorList>
            <person name="Aksoy S."/>
            <person name="Warren W."/>
            <person name="Wilson R.K."/>
        </authorList>
    </citation>
    <scope>NUCLEOTIDE SEQUENCE [LARGE SCALE GENOMIC DNA]</scope>
    <source>
        <strain evidence="3">IAEA</strain>
    </source>
</reference>
<evidence type="ECO:0000256" key="1">
    <source>
        <dbReference type="SAM" id="Phobius"/>
    </source>
</evidence>
<accession>A0A1B0A793</accession>
<feature type="transmembrane region" description="Helical" evidence="1">
    <location>
        <begin position="55"/>
        <end position="77"/>
    </location>
</feature>
<feature type="transmembrane region" description="Helical" evidence="1">
    <location>
        <begin position="25"/>
        <end position="43"/>
    </location>
</feature>
<keyword evidence="1" id="KW-0472">Membrane</keyword>
<sequence length="162" mass="18407">MTTATNSNIGLIINNSLICNTSLTLFIRSVVRIALYISMPVLIKIITTFHQQQYCLILLMLICDGCSSWFYALRLIAIRDDEIICLTHLSHLYTHAYDNISFIKPDRVMVDLVAILKNERLATFTNEISLLNLNATMSGTLRNMNSKNSIRIPSEQTCHIQI</sequence>
<keyword evidence="1" id="KW-1133">Transmembrane helix</keyword>
<name>A0A1B0A793_GLOPL</name>
<keyword evidence="3" id="KW-1185">Reference proteome</keyword>
<organism evidence="2 3">
    <name type="scientific">Glossina pallidipes</name>
    <name type="common">Tsetse fly</name>
    <dbReference type="NCBI Taxonomy" id="7398"/>
    <lineage>
        <taxon>Eukaryota</taxon>
        <taxon>Metazoa</taxon>
        <taxon>Ecdysozoa</taxon>
        <taxon>Arthropoda</taxon>
        <taxon>Hexapoda</taxon>
        <taxon>Insecta</taxon>
        <taxon>Pterygota</taxon>
        <taxon>Neoptera</taxon>
        <taxon>Endopterygota</taxon>
        <taxon>Diptera</taxon>
        <taxon>Brachycera</taxon>
        <taxon>Muscomorpha</taxon>
        <taxon>Hippoboscoidea</taxon>
        <taxon>Glossinidae</taxon>
        <taxon>Glossina</taxon>
    </lineage>
</organism>
<protein>
    <submittedName>
        <fullName evidence="2">Uncharacterized protein</fullName>
    </submittedName>
</protein>
<dbReference type="Proteomes" id="UP000092445">
    <property type="component" value="Unassembled WGS sequence"/>
</dbReference>
<dbReference type="VEuPathDB" id="VectorBase:GPAI036463"/>
<evidence type="ECO:0000313" key="3">
    <source>
        <dbReference type="Proteomes" id="UP000092445"/>
    </source>
</evidence>